<dbReference type="EMBL" id="JAATJL010000001">
    <property type="protein sequence ID" value="NJC23236.1"/>
    <property type="molecule type" value="Genomic_DNA"/>
</dbReference>
<name>A0A846RW30_9MICC</name>
<sequence>MTTGLRSFTRQQLATYDDGDAPSEGGVAVVVGWV</sequence>
<evidence type="ECO:0000313" key="1">
    <source>
        <dbReference type="EMBL" id="NJC23236.1"/>
    </source>
</evidence>
<proteinExistence type="predicted"/>
<gene>
    <name evidence="1" type="ORF">BJ994_002312</name>
</gene>
<organism evidence="1 2">
    <name type="scientific">Arthrobacter pigmenti</name>
    <dbReference type="NCBI Taxonomy" id="271432"/>
    <lineage>
        <taxon>Bacteria</taxon>
        <taxon>Bacillati</taxon>
        <taxon>Actinomycetota</taxon>
        <taxon>Actinomycetes</taxon>
        <taxon>Micrococcales</taxon>
        <taxon>Micrococcaceae</taxon>
        <taxon>Arthrobacter</taxon>
    </lineage>
</organism>
<keyword evidence="2" id="KW-1185">Reference proteome</keyword>
<evidence type="ECO:0000313" key="2">
    <source>
        <dbReference type="Proteomes" id="UP000547458"/>
    </source>
</evidence>
<dbReference type="AlphaFoldDB" id="A0A846RW30"/>
<protein>
    <submittedName>
        <fullName evidence="1">Uncharacterized protein</fullName>
    </submittedName>
</protein>
<accession>A0A846RW30</accession>
<reference evidence="1 2" key="1">
    <citation type="submission" date="2020-03" db="EMBL/GenBank/DDBJ databases">
        <title>Sequencing the genomes of 1000 actinobacteria strains.</title>
        <authorList>
            <person name="Klenk H.-P."/>
        </authorList>
    </citation>
    <scope>NUCLEOTIDE SEQUENCE [LARGE SCALE GENOMIC DNA]</scope>
    <source>
        <strain evidence="1 2">DSM 16403</strain>
    </source>
</reference>
<comment type="caution">
    <text evidence="1">The sequence shown here is derived from an EMBL/GenBank/DDBJ whole genome shotgun (WGS) entry which is preliminary data.</text>
</comment>
<dbReference type="Proteomes" id="UP000547458">
    <property type="component" value="Unassembled WGS sequence"/>
</dbReference>